<evidence type="ECO:0000256" key="1">
    <source>
        <dbReference type="SAM" id="MobiDB-lite"/>
    </source>
</evidence>
<dbReference type="EMBL" id="OZ035844">
    <property type="protein sequence ID" value="CAL1598663.1"/>
    <property type="molecule type" value="Genomic_DNA"/>
</dbReference>
<gene>
    <name evidence="2" type="ORF">KC01_LOCUS27027</name>
</gene>
<organism evidence="2 3">
    <name type="scientific">Knipowitschia caucasica</name>
    <name type="common">Caucasian dwarf goby</name>
    <name type="synonym">Pomatoschistus caucasicus</name>
    <dbReference type="NCBI Taxonomy" id="637954"/>
    <lineage>
        <taxon>Eukaryota</taxon>
        <taxon>Metazoa</taxon>
        <taxon>Chordata</taxon>
        <taxon>Craniata</taxon>
        <taxon>Vertebrata</taxon>
        <taxon>Euteleostomi</taxon>
        <taxon>Actinopterygii</taxon>
        <taxon>Neopterygii</taxon>
        <taxon>Teleostei</taxon>
        <taxon>Neoteleostei</taxon>
        <taxon>Acanthomorphata</taxon>
        <taxon>Gobiaria</taxon>
        <taxon>Gobiiformes</taxon>
        <taxon>Gobioidei</taxon>
        <taxon>Gobiidae</taxon>
        <taxon>Gobiinae</taxon>
        <taxon>Knipowitschia</taxon>
    </lineage>
</organism>
<proteinExistence type="predicted"/>
<reference evidence="2 3" key="1">
    <citation type="submission" date="2024-04" db="EMBL/GenBank/DDBJ databases">
        <authorList>
            <person name="Waldvogel A.-M."/>
            <person name="Schoenle A."/>
        </authorList>
    </citation>
    <scope>NUCLEOTIDE SEQUENCE [LARGE SCALE GENOMIC DNA]</scope>
</reference>
<keyword evidence="3" id="KW-1185">Reference proteome</keyword>
<evidence type="ECO:0000313" key="2">
    <source>
        <dbReference type="EMBL" id="CAL1598663.1"/>
    </source>
</evidence>
<evidence type="ECO:0000313" key="3">
    <source>
        <dbReference type="Proteomes" id="UP001497482"/>
    </source>
</evidence>
<sequence length="95" mass="10316">MSTSLARPPRGARLQHGAAVSNMAPPSPTWRRRLQHGAAVSHMVPPSLTWRRRLSHGAAVSHMAPLSLTWRCCVVFRLSSGIPGTGHMSPACDQR</sequence>
<name>A0AAV2L8F4_KNICA</name>
<dbReference type="AlphaFoldDB" id="A0AAV2L8F4"/>
<accession>A0AAV2L8F4</accession>
<feature type="region of interest" description="Disordered" evidence="1">
    <location>
        <begin position="1"/>
        <end position="29"/>
    </location>
</feature>
<protein>
    <submittedName>
        <fullName evidence="2">Uncharacterized protein</fullName>
    </submittedName>
</protein>
<dbReference type="Proteomes" id="UP001497482">
    <property type="component" value="Chromosome 22"/>
</dbReference>